<evidence type="ECO:0000256" key="2">
    <source>
        <dbReference type="ARBA" id="ARBA00001946"/>
    </source>
</evidence>
<dbReference type="EMBL" id="FNQN01000013">
    <property type="protein sequence ID" value="SEA80197.1"/>
    <property type="molecule type" value="Genomic_DNA"/>
</dbReference>
<dbReference type="OrthoDB" id="9771433at2"/>
<dbReference type="CDD" id="cd00377">
    <property type="entry name" value="ICL_PEPM"/>
    <property type="match status" value="1"/>
</dbReference>
<evidence type="ECO:0000256" key="5">
    <source>
        <dbReference type="ARBA" id="ARBA00022842"/>
    </source>
</evidence>
<comment type="function">
    <text evidence="8">Involved in the catabolism of short chain fatty acids (SCFA) via the 2-methylcitrate cycle I (propionate degradation route). Catalyzes the thermodynamically favored C-C bond cleavage of (2R,3S)-2-methylisocitrate to yield pyruvate and succinate via an alpha-carboxy-carbanion intermediate.</text>
</comment>
<dbReference type="PANTHER" id="PTHR42905">
    <property type="entry name" value="PHOSPHOENOLPYRUVATE CARBOXYLASE"/>
    <property type="match status" value="1"/>
</dbReference>
<dbReference type="InterPro" id="IPR015813">
    <property type="entry name" value="Pyrv/PenolPyrv_kinase-like_dom"/>
</dbReference>
<comment type="cofactor">
    <cofactor evidence="2">
        <name>Mg(2+)</name>
        <dbReference type="ChEBI" id="CHEBI:18420"/>
    </cofactor>
</comment>
<dbReference type="InterPro" id="IPR012695">
    <property type="entry name" value="PrpB"/>
</dbReference>
<name>A0A1H4E5T7_9BACT</name>
<dbReference type="NCBIfam" id="TIGR02317">
    <property type="entry name" value="prpB"/>
    <property type="match status" value="1"/>
</dbReference>
<dbReference type="AlphaFoldDB" id="A0A1H4E5T7"/>
<dbReference type="InterPro" id="IPR039556">
    <property type="entry name" value="ICL/PEPM"/>
</dbReference>
<evidence type="ECO:0000313" key="11">
    <source>
        <dbReference type="Proteomes" id="UP000199409"/>
    </source>
</evidence>
<dbReference type="SUPFAM" id="SSF51621">
    <property type="entry name" value="Phosphoenolpyruvate/pyruvate domain"/>
    <property type="match status" value="1"/>
</dbReference>
<proteinExistence type="inferred from homology"/>
<dbReference type="GO" id="GO:0046421">
    <property type="term" value="F:methylisocitrate lyase activity"/>
    <property type="evidence" value="ECO:0007669"/>
    <property type="project" value="UniProtKB-EC"/>
</dbReference>
<dbReference type="FunFam" id="3.20.20.60:FF:000009">
    <property type="entry name" value="2-methylisocitrate lyase"/>
    <property type="match status" value="1"/>
</dbReference>
<reference evidence="10 11" key="1">
    <citation type="submission" date="2016-10" db="EMBL/GenBank/DDBJ databases">
        <authorList>
            <person name="de Groot N.N."/>
        </authorList>
    </citation>
    <scope>NUCLEOTIDE SEQUENCE [LARGE SCALE GENOMIC DNA]</scope>
    <source>
        <strain evidence="10 11">DSM 7343</strain>
    </source>
</reference>
<gene>
    <name evidence="10" type="ORF">SAMN05660420_03235</name>
</gene>
<dbReference type="GO" id="GO:0046872">
    <property type="term" value="F:metal ion binding"/>
    <property type="evidence" value="ECO:0007669"/>
    <property type="project" value="UniProtKB-KW"/>
</dbReference>
<evidence type="ECO:0000256" key="4">
    <source>
        <dbReference type="ARBA" id="ARBA00022723"/>
    </source>
</evidence>
<evidence type="ECO:0000313" key="10">
    <source>
        <dbReference type="EMBL" id="SEA80197.1"/>
    </source>
</evidence>
<dbReference type="Pfam" id="PF13714">
    <property type="entry name" value="PEP_mutase"/>
    <property type="match status" value="1"/>
</dbReference>
<comment type="catalytic activity">
    <reaction evidence="1 9">
        <text>(2S,3R)-3-hydroxybutane-1,2,3-tricarboxylate = pyruvate + succinate</text>
        <dbReference type="Rhea" id="RHEA:16809"/>
        <dbReference type="ChEBI" id="CHEBI:15361"/>
        <dbReference type="ChEBI" id="CHEBI:30031"/>
        <dbReference type="ChEBI" id="CHEBI:57429"/>
        <dbReference type="EC" id="4.1.3.30"/>
    </reaction>
</comment>
<comment type="function">
    <text evidence="9">Catalyzes the thermodynamically favored C-C bond cleavage of (2R,3S)-2-methylisocitrate to yield pyruvate and succinate.</text>
</comment>
<sequence length="299" mass="32546">MNWLEGNNAIEVLPGERLDQLLQRDGILKIPGAHNALAGLLAREAGFEALYLSGGAISASMGLADLGIMTIEELCGFVKTIARATNLPIIVDGDTGYGEALNVMRLVRELETSGAAAVHIEDQVLPKKCGHLSDKCLIPAEAMAEKIAAAVKARTHLKIIARTDSFASEGLEGLINRSKRYLDAGADAIFPEALTSIEEFQTVANALDCPLLANMTEFGQTPYLTADEFEQLGYKMLIWPVSSLRIAAGAMETFYNQLFENGTAKPQLEKMLTRKRLYQVLDYEGYEALDSAILKSSYK</sequence>
<evidence type="ECO:0000256" key="9">
    <source>
        <dbReference type="RuleBase" id="RU361121"/>
    </source>
</evidence>
<dbReference type="Gene3D" id="3.20.20.60">
    <property type="entry name" value="Phosphoenolpyruvate-binding domains"/>
    <property type="match status" value="1"/>
</dbReference>
<keyword evidence="4" id="KW-0479">Metal-binding</keyword>
<dbReference type="EC" id="4.1.3.30" evidence="9"/>
<dbReference type="GO" id="GO:0019629">
    <property type="term" value="P:propionate catabolic process, 2-methylcitrate cycle"/>
    <property type="evidence" value="ECO:0007669"/>
    <property type="project" value="InterPro"/>
</dbReference>
<dbReference type="RefSeq" id="WP_092350749.1">
    <property type="nucleotide sequence ID" value="NZ_FNQN01000013.1"/>
</dbReference>
<dbReference type="Proteomes" id="UP000199409">
    <property type="component" value="Unassembled WGS sequence"/>
</dbReference>
<dbReference type="PROSITE" id="PS00161">
    <property type="entry name" value="ISOCITRATE_LYASE"/>
    <property type="match status" value="1"/>
</dbReference>
<accession>A0A1H4E5T7</accession>
<dbReference type="InterPro" id="IPR040442">
    <property type="entry name" value="Pyrv_kinase-like_dom_sf"/>
</dbReference>
<comment type="similarity">
    <text evidence="3 9">Belongs to the isocitrate lyase/PEP mutase superfamily. Methylisocitrate lyase family.</text>
</comment>
<keyword evidence="6 9" id="KW-0456">Lyase</keyword>
<comment type="pathway">
    <text evidence="9">Organic acid metabolism; propanoate degradation.</text>
</comment>
<evidence type="ECO:0000256" key="6">
    <source>
        <dbReference type="ARBA" id="ARBA00023239"/>
    </source>
</evidence>
<keyword evidence="5" id="KW-0460">Magnesium</keyword>
<evidence type="ECO:0000256" key="7">
    <source>
        <dbReference type="ARBA" id="ARBA00044762"/>
    </source>
</evidence>
<dbReference type="InterPro" id="IPR018523">
    <property type="entry name" value="Isocitrate_lyase_ph_CS"/>
</dbReference>
<keyword evidence="11" id="KW-1185">Reference proteome</keyword>
<comment type="subunit">
    <text evidence="7">Homotetramer; dimer of dimers.</text>
</comment>
<dbReference type="PANTHER" id="PTHR42905:SF5">
    <property type="entry name" value="CARBOXYVINYL-CARBOXYPHOSPHONATE PHOSPHORYLMUTASE, CHLOROPLASTIC"/>
    <property type="match status" value="1"/>
</dbReference>
<evidence type="ECO:0000256" key="8">
    <source>
        <dbReference type="ARBA" id="ARBA00057039"/>
    </source>
</evidence>
<protein>
    <recommendedName>
        <fullName evidence="9">Methylisocitrate lyase</fullName>
        <ecNumber evidence="9">4.1.3.30</ecNumber>
    </recommendedName>
</protein>
<organism evidence="10 11">
    <name type="scientific">Desulfuromusa kysingii</name>
    <dbReference type="NCBI Taxonomy" id="37625"/>
    <lineage>
        <taxon>Bacteria</taxon>
        <taxon>Pseudomonadati</taxon>
        <taxon>Thermodesulfobacteriota</taxon>
        <taxon>Desulfuromonadia</taxon>
        <taxon>Desulfuromonadales</taxon>
        <taxon>Geopsychrobacteraceae</taxon>
        <taxon>Desulfuromusa</taxon>
    </lineage>
</organism>
<evidence type="ECO:0000256" key="1">
    <source>
        <dbReference type="ARBA" id="ARBA00001050"/>
    </source>
</evidence>
<evidence type="ECO:0000256" key="3">
    <source>
        <dbReference type="ARBA" id="ARBA00009282"/>
    </source>
</evidence>
<dbReference type="UniPathway" id="UPA00946"/>
<dbReference type="STRING" id="37625.SAMN05660420_03235"/>